<dbReference type="OMA" id="FNVPWHQ"/>
<dbReference type="InParanoid" id="A0A151ZKB4"/>
<dbReference type="Gene3D" id="2.60.120.620">
    <property type="entry name" value="q2cbj1_9rhob like domain"/>
    <property type="match status" value="1"/>
</dbReference>
<dbReference type="AlphaFoldDB" id="A0A151ZKB4"/>
<dbReference type="Pfam" id="PF05721">
    <property type="entry name" value="PhyH"/>
    <property type="match status" value="1"/>
</dbReference>
<organism evidence="2 3">
    <name type="scientific">Tieghemostelium lacteum</name>
    <name type="common">Slime mold</name>
    <name type="synonym">Dictyostelium lacteum</name>
    <dbReference type="NCBI Taxonomy" id="361077"/>
    <lineage>
        <taxon>Eukaryota</taxon>
        <taxon>Amoebozoa</taxon>
        <taxon>Evosea</taxon>
        <taxon>Eumycetozoa</taxon>
        <taxon>Dictyostelia</taxon>
        <taxon>Dictyosteliales</taxon>
        <taxon>Raperosteliaceae</taxon>
        <taxon>Tieghemostelium</taxon>
    </lineage>
</organism>
<dbReference type="Proteomes" id="UP000076078">
    <property type="component" value="Unassembled WGS sequence"/>
</dbReference>
<dbReference type="SUPFAM" id="SSF51197">
    <property type="entry name" value="Clavaminate synthase-like"/>
    <property type="match status" value="1"/>
</dbReference>
<dbReference type="PANTHER" id="PTHR20883">
    <property type="entry name" value="PHYTANOYL-COA DIOXYGENASE DOMAIN CONTAINING 1"/>
    <property type="match status" value="1"/>
</dbReference>
<dbReference type="STRING" id="361077.A0A151ZKB4"/>
<dbReference type="EMBL" id="LODT01000022">
    <property type="protein sequence ID" value="KYQ94349.1"/>
    <property type="molecule type" value="Genomic_DNA"/>
</dbReference>
<evidence type="ECO:0000313" key="3">
    <source>
        <dbReference type="Proteomes" id="UP000076078"/>
    </source>
</evidence>
<keyword evidence="3" id="KW-1185">Reference proteome</keyword>
<name>A0A151ZKB4_TIELA</name>
<evidence type="ECO:0000256" key="1">
    <source>
        <dbReference type="ARBA" id="ARBA00001962"/>
    </source>
</evidence>
<accession>A0A151ZKB4</accession>
<evidence type="ECO:0000313" key="2">
    <source>
        <dbReference type="EMBL" id="KYQ94349.1"/>
    </source>
</evidence>
<comment type="cofactor">
    <cofactor evidence="1">
        <name>Fe cation</name>
        <dbReference type="ChEBI" id="CHEBI:24875"/>
    </cofactor>
</comment>
<comment type="caution">
    <text evidence="2">The sequence shown here is derived from an EMBL/GenBank/DDBJ whole genome shotgun (WGS) entry which is preliminary data.</text>
</comment>
<reference evidence="2 3" key="1">
    <citation type="submission" date="2015-12" db="EMBL/GenBank/DDBJ databases">
        <title>Dictyostelia acquired genes for synthesis and detection of signals that induce cell-type specialization by lateral gene transfer from prokaryotes.</title>
        <authorList>
            <person name="Gloeckner G."/>
            <person name="Schaap P."/>
        </authorList>
    </citation>
    <scope>NUCLEOTIDE SEQUENCE [LARGE SCALE GENOMIC DNA]</scope>
    <source>
        <strain evidence="2 3">TK</strain>
    </source>
</reference>
<dbReference type="OrthoDB" id="445007at2759"/>
<protein>
    <recommendedName>
        <fullName evidence="4">Phytanoyl-CoA dioxygenase</fullName>
    </recommendedName>
</protein>
<proteinExistence type="predicted"/>
<gene>
    <name evidence="2" type="ORF">DLAC_04645</name>
</gene>
<sequence length="342" mass="39707">MATKNFFKENSFVILKDFIKEDVIKEIKNEIYIEIIKLLDILYKQNLISGQYKNDQLSADEKLLLAESEYIGTTILLHTRFASRLPKFIGEYLFRNTELLQVISELLESTEISGHPEWNVRCKTPSNRYFEVPWHQDTAYLSKGSEIFNQITCWLTLVDINDTVLGPLELIPKALSDKTVYKHQLEKLKNSQYHDSWYLEVPVEEIPHTTPSQIITGLGAGSIVLFSNLTLHKSLPNLSKQKEIRWTIDIRFQKTQDPSGFYPLDQSNNETKMKLTTSQLNSNDNNNTNTNSNNSIVPLDIDYQKWSNESNLMTKDNVENNEEDLSNYSIEGPWFDRWLVDK</sequence>
<dbReference type="InterPro" id="IPR008775">
    <property type="entry name" value="Phytyl_CoA_dOase-like"/>
</dbReference>
<evidence type="ECO:0008006" key="4">
    <source>
        <dbReference type="Google" id="ProtNLM"/>
    </source>
</evidence>
<dbReference type="PANTHER" id="PTHR20883:SF14">
    <property type="entry name" value="PHYTANOYL-COA DIOXYGENASE"/>
    <property type="match status" value="1"/>
</dbReference>